<accession>A0ABR3MSZ0</accession>
<feature type="compositionally biased region" description="Basic and acidic residues" evidence="1">
    <location>
        <begin position="127"/>
        <end position="136"/>
    </location>
</feature>
<evidence type="ECO:0000313" key="3">
    <source>
        <dbReference type="Proteomes" id="UP001558613"/>
    </source>
</evidence>
<gene>
    <name evidence="2" type="ORF">QQF64_033111</name>
</gene>
<proteinExistence type="predicted"/>
<reference evidence="2 3" key="1">
    <citation type="submission" date="2023-09" db="EMBL/GenBank/DDBJ databases">
        <authorList>
            <person name="Wang M."/>
        </authorList>
    </citation>
    <scope>NUCLEOTIDE SEQUENCE [LARGE SCALE GENOMIC DNA]</scope>
    <source>
        <strain evidence="2">GT-2023</strain>
        <tissue evidence="2">Liver</tissue>
    </source>
</reference>
<organism evidence="2 3">
    <name type="scientific">Cirrhinus molitorella</name>
    <name type="common">mud carp</name>
    <dbReference type="NCBI Taxonomy" id="172907"/>
    <lineage>
        <taxon>Eukaryota</taxon>
        <taxon>Metazoa</taxon>
        <taxon>Chordata</taxon>
        <taxon>Craniata</taxon>
        <taxon>Vertebrata</taxon>
        <taxon>Euteleostomi</taxon>
        <taxon>Actinopterygii</taxon>
        <taxon>Neopterygii</taxon>
        <taxon>Teleostei</taxon>
        <taxon>Ostariophysi</taxon>
        <taxon>Cypriniformes</taxon>
        <taxon>Cyprinidae</taxon>
        <taxon>Labeoninae</taxon>
        <taxon>Labeonini</taxon>
        <taxon>Cirrhinus</taxon>
    </lineage>
</organism>
<sequence length="136" mass="15035">MPSPQKVQDNSHSKVSIHYSRVHYEYLGPAISTPCSTLLAALQSTSNARLAQSLRHMDRSEPFVVISLWRAYLTKAQRTATCRDEHAGARDWLLNTAGKMDGLAAPQVAEAQHREDTGQKDSVSSFEDMKAAHVSL</sequence>
<dbReference type="Proteomes" id="UP001558613">
    <property type="component" value="Unassembled WGS sequence"/>
</dbReference>
<keyword evidence="3" id="KW-1185">Reference proteome</keyword>
<evidence type="ECO:0000256" key="1">
    <source>
        <dbReference type="SAM" id="MobiDB-lite"/>
    </source>
</evidence>
<comment type="caution">
    <text evidence="2">The sequence shown here is derived from an EMBL/GenBank/DDBJ whole genome shotgun (WGS) entry which is preliminary data.</text>
</comment>
<evidence type="ECO:0000313" key="2">
    <source>
        <dbReference type="EMBL" id="KAL1267748.1"/>
    </source>
</evidence>
<protein>
    <submittedName>
        <fullName evidence="2">Uncharacterized protein</fullName>
    </submittedName>
</protein>
<dbReference type="EMBL" id="JAYMGO010000009">
    <property type="protein sequence ID" value="KAL1267748.1"/>
    <property type="molecule type" value="Genomic_DNA"/>
</dbReference>
<name>A0ABR3MSZ0_9TELE</name>
<feature type="region of interest" description="Disordered" evidence="1">
    <location>
        <begin position="113"/>
        <end position="136"/>
    </location>
</feature>